<reference evidence="15" key="2">
    <citation type="submission" date="2025-08" db="UniProtKB">
        <authorList>
            <consortium name="Ensembl"/>
        </authorList>
    </citation>
    <scope>IDENTIFICATION</scope>
</reference>
<comment type="subcellular location">
    <subcellularLocation>
        <location evidence="1">Cell membrane</location>
        <topology evidence="1">Single-pass membrane protein</topology>
    </subcellularLocation>
</comment>
<dbReference type="Pfam" id="PF20170">
    <property type="entry name" value="Plexin_RBD"/>
    <property type="match status" value="1"/>
</dbReference>
<dbReference type="InterPro" id="IPR014756">
    <property type="entry name" value="Ig_E-set"/>
</dbReference>
<comment type="caution">
    <text evidence="11">Lacks conserved residue(s) required for the propagation of feature annotation.</text>
</comment>
<dbReference type="Gene3D" id="2.130.10.10">
    <property type="entry name" value="YVTN repeat-like/Quinoprotein amine dehydrogenase"/>
    <property type="match status" value="1"/>
</dbReference>
<dbReference type="GO" id="GO:0007411">
    <property type="term" value="P:axon guidance"/>
    <property type="evidence" value="ECO:0007669"/>
    <property type="project" value="UniProtKB-ARBA"/>
</dbReference>
<dbReference type="Gene3D" id="2.60.40.10">
    <property type="entry name" value="Immunoglobulins"/>
    <property type="match status" value="2"/>
</dbReference>
<dbReference type="InterPro" id="IPR001627">
    <property type="entry name" value="Semap_dom"/>
</dbReference>
<evidence type="ECO:0000313" key="16">
    <source>
        <dbReference type="Proteomes" id="UP000694546"/>
    </source>
</evidence>
<dbReference type="GO" id="GO:0050772">
    <property type="term" value="P:positive regulation of axonogenesis"/>
    <property type="evidence" value="ECO:0007669"/>
    <property type="project" value="TreeGrafter"/>
</dbReference>
<evidence type="ECO:0000256" key="1">
    <source>
        <dbReference type="ARBA" id="ARBA00004162"/>
    </source>
</evidence>
<dbReference type="InterPro" id="IPR016201">
    <property type="entry name" value="PSI"/>
</dbReference>
<dbReference type="SUPFAM" id="SSF81296">
    <property type="entry name" value="E set domains"/>
    <property type="match status" value="2"/>
</dbReference>
<evidence type="ECO:0000256" key="5">
    <source>
        <dbReference type="ARBA" id="ARBA00022729"/>
    </source>
</evidence>
<keyword evidence="16" id="KW-1185">Reference proteome</keyword>
<keyword evidence="5 13" id="KW-0732">Signal</keyword>
<dbReference type="SUPFAM" id="SSF48350">
    <property type="entry name" value="GTPase activation domain, GAP"/>
    <property type="match status" value="1"/>
</dbReference>
<dbReference type="InterPro" id="IPR036352">
    <property type="entry name" value="Semap_dom_sf"/>
</dbReference>
<dbReference type="SMART" id="SM00630">
    <property type="entry name" value="Sema"/>
    <property type="match status" value="1"/>
</dbReference>
<dbReference type="Pfam" id="PF01403">
    <property type="entry name" value="Sema"/>
    <property type="match status" value="1"/>
</dbReference>
<organism evidence="15 16">
    <name type="scientific">Gadus morhua</name>
    <name type="common">Atlantic cod</name>
    <dbReference type="NCBI Taxonomy" id="8049"/>
    <lineage>
        <taxon>Eukaryota</taxon>
        <taxon>Metazoa</taxon>
        <taxon>Chordata</taxon>
        <taxon>Craniata</taxon>
        <taxon>Vertebrata</taxon>
        <taxon>Euteleostomi</taxon>
        <taxon>Actinopterygii</taxon>
        <taxon>Neopterygii</taxon>
        <taxon>Teleostei</taxon>
        <taxon>Neoteleostei</taxon>
        <taxon>Acanthomorphata</taxon>
        <taxon>Zeiogadaria</taxon>
        <taxon>Gadariae</taxon>
        <taxon>Gadiformes</taxon>
        <taxon>Gadoidei</taxon>
        <taxon>Gadidae</taxon>
        <taxon>Gadus</taxon>
    </lineage>
</organism>
<feature type="chain" id="PRO_5045429496" evidence="13">
    <location>
        <begin position="22"/>
        <end position="1774"/>
    </location>
</feature>
<evidence type="ECO:0000256" key="13">
    <source>
        <dbReference type="SAM" id="SignalP"/>
    </source>
</evidence>
<proteinExistence type="inferred from homology"/>
<protein>
    <submittedName>
        <fullName evidence="15">Plexin B3</fullName>
    </submittedName>
</protein>
<evidence type="ECO:0000313" key="15">
    <source>
        <dbReference type="Ensembl" id="ENSGMOP00000029878.1"/>
    </source>
</evidence>
<evidence type="ECO:0000256" key="9">
    <source>
        <dbReference type="ARBA" id="ARBA00023157"/>
    </source>
</evidence>
<keyword evidence="6" id="KW-0677">Repeat</keyword>
<name>A0A8C5ABS6_GADMO</name>
<dbReference type="InterPro" id="IPR046800">
    <property type="entry name" value="Plexin_RBD"/>
</dbReference>
<dbReference type="SUPFAM" id="SSF101912">
    <property type="entry name" value="Sema domain"/>
    <property type="match status" value="1"/>
</dbReference>
<dbReference type="Pfam" id="PF08337">
    <property type="entry name" value="Plexin_cytopl"/>
    <property type="match status" value="1"/>
</dbReference>
<feature type="signal peptide" evidence="13">
    <location>
        <begin position="1"/>
        <end position="21"/>
    </location>
</feature>
<evidence type="ECO:0000256" key="10">
    <source>
        <dbReference type="ARBA" id="ARBA00023180"/>
    </source>
</evidence>
<dbReference type="Gene3D" id="1.10.506.10">
    <property type="entry name" value="GTPase Activation - p120gap, domain 1"/>
    <property type="match status" value="2"/>
</dbReference>
<keyword evidence="8 12" id="KW-0472">Membrane</keyword>
<dbReference type="Pfam" id="PF24479">
    <property type="entry name" value="PSI_PlexinA-B"/>
    <property type="match status" value="1"/>
</dbReference>
<dbReference type="Ensembl" id="ENSGMOT00000044185.1">
    <property type="protein sequence ID" value="ENSGMOP00000029878.1"/>
    <property type="gene ID" value="ENSGMOG00000009276.2"/>
</dbReference>
<evidence type="ECO:0000256" key="7">
    <source>
        <dbReference type="ARBA" id="ARBA00022989"/>
    </source>
</evidence>
<evidence type="ECO:0000256" key="2">
    <source>
        <dbReference type="ARBA" id="ARBA00010297"/>
    </source>
</evidence>
<keyword evidence="7 12" id="KW-1133">Transmembrane helix</keyword>
<evidence type="ECO:0000256" key="8">
    <source>
        <dbReference type="ARBA" id="ARBA00023136"/>
    </source>
</evidence>
<dbReference type="GO" id="GO:0007162">
    <property type="term" value="P:negative regulation of cell adhesion"/>
    <property type="evidence" value="ECO:0007669"/>
    <property type="project" value="TreeGrafter"/>
</dbReference>
<reference evidence="15" key="3">
    <citation type="submission" date="2025-09" db="UniProtKB">
        <authorList>
            <consortium name="Ensembl"/>
        </authorList>
    </citation>
    <scope>IDENTIFICATION</scope>
</reference>
<sequence length="1774" mass="197282">MVLPQLLLLLLLLGPAPPAACGRVPDDVITRVELRGAPLSHLLLDPRSGQLYVAESTTCTTSAPPAAPQPRPHRTPLDSPDCLPPILAQDCPAAGSRGLIVCGSVLQGICDRRSLANVSELLYTTSDPVDTQYVAANDPRVSTVAVVITTASKQEAGGRLRLMLVGRGYTSRGPGDVPPVTARRLAPTPPPRLAFSQEEELGKLVVGSYSEYNNRFVYAFRHGAHAYFLLARRDTRHRKEYLSFVARLCVSDRGFYSYVELPLLCKGGYNLARGARLAPDLARPALFITMAKGQASTPVATDHSALCVYGMAELDEMLSRTQEVCYSQEGRGSSGLEEAYIEYAVSSVCLRLPAVRTCTRTTPAGGAHPQPIASSIPLPATPTITMTTQLTAITTATEAGHTIALLGDKEGNLHKVVLVGSDWSGKLYDSVQVDQGSEVRELLLDRTREHAYVLTSSKVPLLPVAWCERKTGCQACLSLRDPYCGWCVLEGKCSRQHECSRNSSNHWLWSFETTNQCVSIQSLEPANQSRDVCMACVSSVWECNWCPLDQTCSSDPSCQHALHNHKVTTPPIATPSITTPSVATPSVATPSITTPLIATPSITTPPIATPLIATPPYSHAPFSPPHTPYKTRSASTLCLPCLVSIYTAYSCTQEYLYCIFMYPGRILIYLPCKKCSRYLCNYLNLCLPVRLYDCSAYGCVWCTGSESSSCAFNQSCAGIPADTCPPPHITEVVPVSGPLEGGVLVTIWGSNLGVRPQDLEGGVSVVGEPCTPKPDKYLISTRIVCELQPAVGPKEGPVLVTVGTHRPGRSSQLFTYRDPQVVAVVPSQGPVSGGTLLTIQGQRLLTGLTSDLTAYVGLQPCSLVEQVSDSRLVCRTGPSEGSADVPVRIVIGRSERTVADALYRYLDDPVITDASPSESFYEALRSEQRNSGRPVPLQTRGGSSLFRYYIYTIILHVLQYIYYIYDTTYTTYITISILHIQYNTIYILHYILHYIHYIYDTIYKLYILSYINYIYYTIYIYKRYILHILHYIYTTLYILLYYIVYYTIYATYTTIYILYILSYIYYIYYPIYMLHYAICVCVCVQGVGLTRAVSRGEVVVRLGDEECEVKTLDDTHLYCEPPEEQPSSLTALDLPSLTVGLGNLQVDLGVVQYDSSPSPIPLAAQLGLGAGAAVVVLSVRKSKQALRDYKKVLLQLETLEINVGDQCRKEFTDLMTDMTDLTDSYAQRVFFPGQQGALLSQKLDVPETRRAAVEQGLSGLHKLLNNKAFLIKFIHTLEAQQGFSQRDRGYVASLLTVALHDKLEYFTEVMKTLLQHLVLQYASKNPKLMLRRTETVVEKMLTNWMSICLYSFLKEVAGEPLYMLFRAIKYQVDKGPVDAVTGRAKRTLNDSHLLREDIDYRPMVLYTANDEDVQPCPVRVLDTDTITQVKEKILDQTYKGAAFSQRPSAHALDLEWRSGQAGHLTLSDDDVTAIVQGRWKKLNTLQHYKVPDGATVALIPASQASTKGSVHQVYQTAEKTPILEEEEEVRLWHLVKSSEEPDAPRRSSMRERERAKAIPEIYLTRLLSMKGTLQKFVDDVFVAILNTKRPPPIAVRFFFDFLDDMAEKHAIDDPETVHIWKTNSLPLRFWVNILKNPQFVFDVQVTDSIDAVLSVIAQTFIDSCTTSEHKVGRDSPVNKLLYAREIPRYKQMVERYYSDIHSAASGCYQEMNSTLTGLSGMSSLVALHELYKYINKYYDKVMSSLDEDSGGQKMQLAYRLQQVAALLENKVTDL</sequence>
<dbReference type="InterPro" id="IPR013548">
    <property type="entry name" value="Plexin_cytoplasmic_RasGAP_dom"/>
</dbReference>
<dbReference type="InterPro" id="IPR015943">
    <property type="entry name" value="WD40/YVTN_repeat-like_dom_sf"/>
</dbReference>
<dbReference type="InterPro" id="IPR008936">
    <property type="entry name" value="Rho_GTPase_activation_prot"/>
</dbReference>
<feature type="transmembrane region" description="Helical" evidence="12">
    <location>
        <begin position="1028"/>
        <end position="1044"/>
    </location>
</feature>
<feature type="transmembrane region" description="Helical" evidence="12">
    <location>
        <begin position="1050"/>
        <end position="1069"/>
    </location>
</feature>
<comment type="similarity">
    <text evidence="2">Belongs to the plexin family.</text>
</comment>
<dbReference type="InterPro" id="IPR013783">
    <property type="entry name" value="Ig-like_fold"/>
</dbReference>
<dbReference type="GO" id="GO:0017154">
    <property type="term" value="F:semaphorin receptor activity"/>
    <property type="evidence" value="ECO:0007669"/>
    <property type="project" value="InterPro"/>
</dbReference>
<evidence type="ECO:0000256" key="12">
    <source>
        <dbReference type="SAM" id="Phobius"/>
    </source>
</evidence>
<feature type="domain" description="Sema" evidence="14">
    <location>
        <begin position="1"/>
        <end position="464"/>
    </location>
</feature>
<dbReference type="PANTHER" id="PTHR22625">
    <property type="entry name" value="PLEXIN"/>
    <property type="match status" value="1"/>
</dbReference>
<dbReference type="Proteomes" id="UP000694546">
    <property type="component" value="Chromosome 1"/>
</dbReference>
<keyword evidence="10" id="KW-0325">Glycoprotein</keyword>
<keyword evidence="3" id="KW-1003">Cell membrane</keyword>
<dbReference type="Pfam" id="PF01437">
    <property type="entry name" value="PSI"/>
    <property type="match status" value="1"/>
</dbReference>
<evidence type="ECO:0000259" key="14">
    <source>
        <dbReference type="PROSITE" id="PS51004"/>
    </source>
</evidence>
<dbReference type="Gene3D" id="3.30.1680.10">
    <property type="entry name" value="ligand-binding face of the semaphorins, domain 2"/>
    <property type="match status" value="1"/>
</dbReference>
<evidence type="ECO:0000256" key="11">
    <source>
        <dbReference type="PROSITE-ProRule" id="PRU00352"/>
    </source>
</evidence>
<dbReference type="SUPFAM" id="SSF103575">
    <property type="entry name" value="Plexin repeat"/>
    <property type="match status" value="1"/>
</dbReference>
<dbReference type="SMART" id="SM00423">
    <property type="entry name" value="PSI"/>
    <property type="match status" value="1"/>
</dbReference>
<dbReference type="GO" id="GO:0008360">
    <property type="term" value="P:regulation of cell shape"/>
    <property type="evidence" value="ECO:0007669"/>
    <property type="project" value="TreeGrafter"/>
</dbReference>
<keyword evidence="9" id="KW-1015">Disulfide bond</keyword>
<dbReference type="GO" id="GO:0005886">
    <property type="term" value="C:plasma membrane"/>
    <property type="evidence" value="ECO:0007669"/>
    <property type="project" value="UniProtKB-SubCell"/>
</dbReference>
<dbReference type="InterPro" id="IPR002909">
    <property type="entry name" value="IPT_dom"/>
</dbReference>
<dbReference type="PROSITE" id="PS51004">
    <property type="entry name" value="SEMA"/>
    <property type="match status" value="1"/>
</dbReference>
<reference evidence="15" key="1">
    <citation type="submission" date="2019-07" db="EMBL/GenBank/DDBJ databases">
        <authorList>
            <consortium name="Wellcome Sanger Institute Data Sharing"/>
        </authorList>
    </citation>
    <scope>NUCLEOTIDE SEQUENCE [LARGE SCALE GENOMIC DNA]</scope>
</reference>
<evidence type="ECO:0000256" key="3">
    <source>
        <dbReference type="ARBA" id="ARBA00022475"/>
    </source>
</evidence>
<keyword evidence="4 12" id="KW-0812">Transmembrane</keyword>
<dbReference type="GO" id="GO:0030334">
    <property type="term" value="P:regulation of cell migration"/>
    <property type="evidence" value="ECO:0007669"/>
    <property type="project" value="TreeGrafter"/>
</dbReference>
<dbReference type="GeneTree" id="ENSGT01150000286928"/>
<evidence type="ECO:0000256" key="6">
    <source>
        <dbReference type="ARBA" id="ARBA00022737"/>
    </source>
</evidence>
<dbReference type="SMART" id="SM00429">
    <property type="entry name" value="IPT"/>
    <property type="match status" value="2"/>
</dbReference>
<feature type="transmembrane region" description="Helical" evidence="12">
    <location>
        <begin position="948"/>
        <end position="965"/>
    </location>
</feature>
<dbReference type="PANTHER" id="PTHR22625:SF69">
    <property type="entry name" value="PLEXIN-B3"/>
    <property type="match status" value="1"/>
</dbReference>
<dbReference type="InterPro" id="IPR002165">
    <property type="entry name" value="Plexin_repeat"/>
</dbReference>
<dbReference type="InterPro" id="IPR031148">
    <property type="entry name" value="Plexin"/>
</dbReference>
<dbReference type="CDD" id="cd01180">
    <property type="entry name" value="IPT_plexin_repeat1"/>
    <property type="match status" value="1"/>
</dbReference>
<accession>A0A8C5ABS6</accession>
<dbReference type="Gene3D" id="3.10.20.90">
    <property type="entry name" value="Phosphatidylinositol 3-kinase Catalytic Subunit, Chain A, domain 1"/>
    <property type="match status" value="1"/>
</dbReference>
<evidence type="ECO:0000256" key="4">
    <source>
        <dbReference type="ARBA" id="ARBA00022692"/>
    </source>
</evidence>
<dbReference type="GO" id="GO:0002116">
    <property type="term" value="C:semaphorin receptor complex"/>
    <property type="evidence" value="ECO:0007669"/>
    <property type="project" value="TreeGrafter"/>
</dbReference>
<dbReference type="Pfam" id="PF01833">
    <property type="entry name" value="TIG"/>
    <property type="match status" value="2"/>
</dbReference>